<feature type="compositionally biased region" description="Basic residues" evidence="1">
    <location>
        <begin position="197"/>
        <end position="209"/>
    </location>
</feature>
<proteinExistence type="predicted"/>
<organism evidence="3">
    <name type="scientific">Chromera velia CCMP2878</name>
    <dbReference type="NCBI Taxonomy" id="1169474"/>
    <lineage>
        <taxon>Eukaryota</taxon>
        <taxon>Sar</taxon>
        <taxon>Alveolata</taxon>
        <taxon>Colpodellida</taxon>
        <taxon>Chromeraceae</taxon>
        <taxon>Chromera</taxon>
    </lineage>
</organism>
<feature type="compositionally biased region" description="Polar residues" evidence="1">
    <location>
        <begin position="187"/>
        <end position="196"/>
    </location>
</feature>
<dbReference type="VEuPathDB" id="CryptoDB:Cvel_16006"/>
<feature type="compositionally biased region" description="Basic and acidic residues" evidence="1">
    <location>
        <begin position="285"/>
        <end position="316"/>
    </location>
</feature>
<dbReference type="InterPro" id="IPR029021">
    <property type="entry name" value="Prot-tyrosine_phosphatase-like"/>
</dbReference>
<dbReference type="EMBL" id="CDMZ01000237">
    <property type="protein sequence ID" value="CEM09841.1"/>
    <property type="molecule type" value="Genomic_DNA"/>
</dbReference>
<dbReference type="InterPro" id="IPR020422">
    <property type="entry name" value="TYR_PHOSPHATASE_DUAL_dom"/>
</dbReference>
<dbReference type="Pfam" id="PF00782">
    <property type="entry name" value="DSPc"/>
    <property type="match status" value="1"/>
</dbReference>
<evidence type="ECO:0000256" key="1">
    <source>
        <dbReference type="SAM" id="MobiDB-lite"/>
    </source>
</evidence>
<reference evidence="3" key="1">
    <citation type="submission" date="2014-11" db="EMBL/GenBank/DDBJ databases">
        <authorList>
            <person name="Otto D Thomas"/>
            <person name="Naeem Raeece"/>
        </authorList>
    </citation>
    <scope>NUCLEOTIDE SEQUENCE</scope>
</reference>
<accession>A0A0G4FA48</accession>
<evidence type="ECO:0000259" key="2">
    <source>
        <dbReference type="SMART" id="SM00195"/>
    </source>
</evidence>
<feature type="compositionally biased region" description="Basic residues" evidence="1">
    <location>
        <begin position="275"/>
        <end position="284"/>
    </location>
</feature>
<protein>
    <recommendedName>
        <fullName evidence="2">Tyrosine-protein phosphatase domain-containing protein</fullName>
    </recommendedName>
</protein>
<dbReference type="Gene3D" id="3.90.190.10">
    <property type="entry name" value="Protein tyrosine phosphatase superfamily"/>
    <property type="match status" value="1"/>
</dbReference>
<dbReference type="PhylomeDB" id="A0A0G4FA48"/>
<sequence length="324" mass="36786">MVGPVYPVKKCVMRITYVVNCADGDVEVLKQDFEELHILNFKWEDSDDQIILDDQNKNIGEIVKYIRRAEKAGKQAIILSRKGESRSMCVAAAALMKMNNWSLQKALQWMESKQGVKEKMRIRPSFMGQLKAYEQRLFASSSKRNKPTKSWAVAEAVPRGSNAQNSEQVVLRNTFVNQRESGRRSTPAKQRQQATHQHTKVRSLSRGKRVSWGDGASSEDEPTVCQRKRLEDGSERHCRLRNKRKGAQPGGVVSPSKGILKKVVAFEGAGACTKNKRRLLHEKKHREEGREPLKKEKETQEARKAGRKVRKEDPKAAKSSSHAR</sequence>
<name>A0A0G4FA48_9ALVE</name>
<dbReference type="PANTHER" id="PTHR46653:SF1">
    <property type="entry name" value="SPECIFICITY PROTEIN PHOSPHATASE, PUTATIVE-RELATED"/>
    <property type="match status" value="1"/>
</dbReference>
<dbReference type="SMART" id="SM00195">
    <property type="entry name" value="DSPc"/>
    <property type="match status" value="1"/>
</dbReference>
<feature type="region of interest" description="Disordered" evidence="1">
    <location>
        <begin position="275"/>
        <end position="324"/>
    </location>
</feature>
<dbReference type="PANTHER" id="PTHR46653">
    <property type="entry name" value="SPECIFICITY PROTEIN PHOSPHATASE, PUTATIVE-RELATED"/>
    <property type="match status" value="1"/>
</dbReference>
<dbReference type="CDD" id="cd14498">
    <property type="entry name" value="DSP"/>
    <property type="match status" value="1"/>
</dbReference>
<dbReference type="AlphaFoldDB" id="A0A0G4FA48"/>
<dbReference type="SUPFAM" id="SSF52799">
    <property type="entry name" value="(Phosphotyrosine protein) phosphatases II"/>
    <property type="match status" value="1"/>
</dbReference>
<gene>
    <name evidence="3" type="ORF">Cvel_16006</name>
</gene>
<feature type="region of interest" description="Disordered" evidence="1">
    <location>
        <begin position="176"/>
        <end position="255"/>
    </location>
</feature>
<feature type="compositionally biased region" description="Basic and acidic residues" evidence="1">
    <location>
        <begin position="228"/>
        <end position="237"/>
    </location>
</feature>
<dbReference type="InterPro" id="IPR000340">
    <property type="entry name" value="Dual-sp_phosphatase_cat-dom"/>
</dbReference>
<evidence type="ECO:0000313" key="3">
    <source>
        <dbReference type="EMBL" id="CEM09841.1"/>
    </source>
</evidence>
<feature type="domain" description="Tyrosine-protein phosphatase" evidence="2">
    <location>
        <begin position="2"/>
        <end position="136"/>
    </location>
</feature>